<dbReference type="InterPro" id="IPR058840">
    <property type="entry name" value="AAA_SelU"/>
</dbReference>
<dbReference type="Gene3D" id="3.40.50.300">
    <property type="entry name" value="P-loop containing nucleotide triphosphate hydrolases"/>
    <property type="match status" value="1"/>
</dbReference>
<dbReference type="InterPro" id="IPR017582">
    <property type="entry name" value="SelU"/>
</dbReference>
<dbReference type="InterPro" id="IPR036873">
    <property type="entry name" value="Rhodanese-like_dom_sf"/>
</dbReference>
<comment type="caution">
    <text evidence="3">The sequence shown here is derived from an EMBL/GenBank/DDBJ whole genome shotgun (WGS) entry which is preliminary data.</text>
</comment>
<dbReference type="AlphaFoldDB" id="A0A2N3PKV4"/>
<dbReference type="Gene3D" id="3.40.250.10">
    <property type="entry name" value="Rhodanese-like domain"/>
    <property type="match status" value="1"/>
</dbReference>
<dbReference type="NCBIfam" id="TIGR03167">
    <property type="entry name" value="tRNA_sel_U_synt"/>
    <property type="match status" value="1"/>
</dbReference>
<dbReference type="GO" id="GO:0002098">
    <property type="term" value="P:tRNA wobble uridine modification"/>
    <property type="evidence" value="ECO:0007669"/>
    <property type="project" value="InterPro"/>
</dbReference>
<dbReference type="EMBL" id="MBPK01000006">
    <property type="protein sequence ID" value="PKT82288.1"/>
    <property type="molecule type" value="Genomic_DNA"/>
</dbReference>
<dbReference type="GeneID" id="97289802"/>
<dbReference type="Proteomes" id="UP000233350">
    <property type="component" value="Unassembled WGS sequence"/>
</dbReference>
<keyword evidence="4" id="KW-1185">Reference proteome</keyword>
<dbReference type="OrthoDB" id="285281at2"/>
<dbReference type="SMART" id="SM00450">
    <property type="entry name" value="RHOD"/>
    <property type="match status" value="1"/>
</dbReference>
<feature type="domain" description="Rhodanese" evidence="2">
    <location>
        <begin position="12"/>
        <end position="129"/>
    </location>
</feature>
<evidence type="ECO:0000313" key="3">
    <source>
        <dbReference type="EMBL" id="PKT82288.1"/>
    </source>
</evidence>
<organism evidence="3 4">
    <name type="scientific">Helicobacter winghamensis</name>
    <dbReference type="NCBI Taxonomy" id="157268"/>
    <lineage>
        <taxon>Bacteria</taxon>
        <taxon>Pseudomonadati</taxon>
        <taxon>Campylobacterota</taxon>
        <taxon>Epsilonproteobacteria</taxon>
        <taxon>Campylobacterales</taxon>
        <taxon>Helicobacteraceae</taxon>
        <taxon>Helicobacter</taxon>
    </lineage>
</organism>
<dbReference type="GO" id="GO:0043828">
    <property type="term" value="F:tRNA 2-selenouridine synthase activity"/>
    <property type="evidence" value="ECO:0007669"/>
    <property type="project" value="InterPro"/>
</dbReference>
<dbReference type="Pfam" id="PF00581">
    <property type="entry name" value="Rhodanese"/>
    <property type="match status" value="1"/>
</dbReference>
<dbReference type="PANTHER" id="PTHR30401:SF0">
    <property type="entry name" value="TRNA 2-SELENOURIDINE SYNTHASE"/>
    <property type="match status" value="1"/>
</dbReference>
<proteinExistence type="predicted"/>
<keyword evidence="1" id="KW-0711">Selenium</keyword>
<dbReference type="InterPro" id="IPR027417">
    <property type="entry name" value="P-loop_NTPase"/>
</dbReference>
<accession>A0A2N3PKV4</accession>
<evidence type="ECO:0000256" key="1">
    <source>
        <dbReference type="ARBA" id="ARBA00023266"/>
    </source>
</evidence>
<dbReference type="NCBIfam" id="NF008750">
    <property type="entry name" value="PRK11784.1-2"/>
    <property type="match status" value="1"/>
</dbReference>
<sequence>MTKKLPIEQFLQTDFSHIIDVRSPREYKQSHIPNAINYPVLNDDEFEYIGTLYKQNSFKAKVLGASFVSANISKHLLKLQDKISPKKSIGIHCARGGMRSQALGIILYQIGYQVALLEGGYKAYRKEVARYLQSPLPHHFITLIGQTGSGKSEIIASFENSLNLEGIAKHLGSSFGGICGTQPSVKSFQNALFERLRELENAPFVLVEGESKRIGNLILPSVLYNAYQNAPKIFIQTPLEERIKRITKQYGKISHAFFENAMQKISPFMKKDFWQKAKDAFNCGDLESVAEILLVEYYDKVYKKESYAYTISYHSLEQAHTEICTLAREYYK</sequence>
<evidence type="ECO:0000313" key="4">
    <source>
        <dbReference type="Proteomes" id="UP000233350"/>
    </source>
</evidence>
<dbReference type="InterPro" id="IPR001763">
    <property type="entry name" value="Rhodanese-like_dom"/>
</dbReference>
<reference evidence="3 4" key="1">
    <citation type="submission" date="2016-07" db="EMBL/GenBank/DDBJ databases">
        <title>Detection of Helicobacter winghamensis from caecal content of red fox (Vulpes vulpes).</title>
        <authorList>
            <person name="Zanoni R.G."/>
            <person name="Florio D."/>
            <person name="Caffara M."/>
            <person name="Renzi M."/>
            <person name="Parisi A."/>
            <person name="Pasquali F."/>
            <person name="Manfreda G."/>
        </authorList>
    </citation>
    <scope>NUCLEOTIDE SEQUENCE [LARGE SCALE GENOMIC DNA]</scope>
    <source>
        <strain evidence="3 4">295_13</strain>
    </source>
</reference>
<gene>
    <name evidence="3" type="ORF">BCM31_00795</name>
</gene>
<dbReference type="SUPFAM" id="SSF52821">
    <property type="entry name" value="Rhodanese/Cell cycle control phosphatase"/>
    <property type="match status" value="1"/>
</dbReference>
<name>A0A2N3PKV4_9HELI</name>
<dbReference type="PANTHER" id="PTHR30401">
    <property type="entry name" value="TRNA 2-SELENOURIDINE SYNTHASE"/>
    <property type="match status" value="1"/>
</dbReference>
<protein>
    <submittedName>
        <fullName evidence="3">tRNA 2-selenouridine(34) synthase MnmH</fullName>
    </submittedName>
</protein>
<dbReference type="PROSITE" id="PS50206">
    <property type="entry name" value="RHODANESE_3"/>
    <property type="match status" value="1"/>
</dbReference>
<dbReference type="NCBIfam" id="NF008752">
    <property type="entry name" value="PRK11784.1-4"/>
    <property type="match status" value="1"/>
</dbReference>
<dbReference type="SUPFAM" id="SSF52540">
    <property type="entry name" value="P-loop containing nucleoside triphosphate hydrolases"/>
    <property type="match status" value="1"/>
</dbReference>
<dbReference type="Pfam" id="PF26341">
    <property type="entry name" value="AAA_SelU"/>
    <property type="match status" value="1"/>
</dbReference>
<evidence type="ECO:0000259" key="2">
    <source>
        <dbReference type="PROSITE" id="PS50206"/>
    </source>
</evidence>
<dbReference type="RefSeq" id="WP_006803160.1">
    <property type="nucleotide sequence ID" value="NZ_CABKOI010000018.1"/>
</dbReference>
<dbReference type="STRING" id="556267.HWAG_01463"/>